<feature type="domain" description="Oxidoreductase-like" evidence="1">
    <location>
        <begin position="59"/>
        <end position="96"/>
    </location>
</feature>
<accession>A0A1D1ZW75</accession>
<dbReference type="Pfam" id="PF09791">
    <property type="entry name" value="Oxidored-like"/>
    <property type="match status" value="1"/>
</dbReference>
<gene>
    <name evidence="2" type="ORF">g.902</name>
</gene>
<dbReference type="InterPro" id="IPR019180">
    <property type="entry name" value="Oxidoreductase-like_N"/>
</dbReference>
<dbReference type="EMBL" id="GDKF01007443">
    <property type="protein sequence ID" value="JAT71179.1"/>
    <property type="molecule type" value="Transcribed_RNA"/>
</dbReference>
<proteinExistence type="predicted"/>
<evidence type="ECO:0000313" key="2">
    <source>
        <dbReference type="EMBL" id="JAT71179.1"/>
    </source>
</evidence>
<name>A0A1D1ZW75_AUXPR</name>
<sequence length="117" mass="13288">MLSSRLPALLCASLKLQPRLPHLHNAFSLTSLLHGSASPEALTDNLPDSIALQDGVSLRRPTEPEPYECCGRGCEYCVWTLYWEELKEYQREVAKVQGLEVKEKDPFEEFEKRLRGG</sequence>
<protein>
    <recommendedName>
        <fullName evidence="1">Oxidoreductase-like domain-containing protein</fullName>
    </recommendedName>
</protein>
<reference evidence="2" key="1">
    <citation type="submission" date="2015-08" db="EMBL/GenBank/DDBJ databases">
        <authorList>
            <person name="Babu N.S."/>
            <person name="Beckwith C.J."/>
            <person name="Beseler K.G."/>
            <person name="Brison A."/>
            <person name="Carone J.V."/>
            <person name="Caskin T.P."/>
            <person name="Diamond M."/>
            <person name="Durham M.E."/>
            <person name="Foxe J.M."/>
            <person name="Go M."/>
            <person name="Henderson B.A."/>
            <person name="Jones I.B."/>
            <person name="McGettigan J.A."/>
            <person name="Micheletti S.J."/>
            <person name="Nasrallah M.E."/>
            <person name="Ortiz D."/>
            <person name="Piller C.R."/>
            <person name="Privatt S.R."/>
            <person name="Schneider S.L."/>
            <person name="Sharp S."/>
            <person name="Smith T.C."/>
            <person name="Stanton J.D."/>
            <person name="Ullery H.E."/>
            <person name="Wilson R.J."/>
            <person name="Serrano M.G."/>
            <person name="Buck G."/>
            <person name="Lee V."/>
            <person name="Wang Y."/>
            <person name="Carvalho R."/>
            <person name="Voegtly L."/>
            <person name="Shi R."/>
            <person name="Duckworth R."/>
            <person name="Johnson A."/>
            <person name="Loviza R."/>
            <person name="Walstead R."/>
            <person name="Shah Z."/>
            <person name="Kiflezghi M."/>
            <person name="Wade K."/>
            <person name="Ball S.L."/>
            <person name="Bradley K.W."/>
            <person name="Asai D.J."/>
            <person name="Bowman C.A."/>
            <person name="Russell D.A."/>
            <person name="Pope W.H."/>
            <person name="Jacobs-Sera D."/>
            <person name="Hendrix R.W."/>
            <person name="Hatfull G.F."/>
        </authorList>
    </citation>
    <scope>NUCLEOTIDE SEQUENCE</scope>
</reference>
<organism evidence="2">
    <name type="scientific">Auxenochlorella protothecoides</name>
    <name type="common">Green microalga</name>
    <name type="synonym">Chlorella protothecoides</name>
    <dbReference type="NCBI Taxonomy" id="3075"/>
    <lineage>
        <taxon>Eukaryota</taxon>
        <taxon>Viridiplantae</taxon>
        <taxon>Chlorophyta</taxon>
        <taxon>core chlorophytes</taxon>
        <taxon>Trebouxiophyceae</taxon>
        <taxon>Chlorellales</taxon>
        <taxon>Chlorellaceae</taxon>
        <taxon>Auxenochlorella</taxon>
    </lineage>
</organism>
<evidence type="ECO:0000259" key="1">
    <source>
        <dbReference type="Pfam" id="PF09791"/>
    </source>
</evidence>
<dbReference type="AlphaFoldDB" id="A0A1D1ZW75"/>